<dbReference type="Gene3D" id="3.40.50.720">
    <property type="entry name" value="NAD(P)-binding Rossmann-like Domain"/>
    <property type="match status" value="1"/>
</dbReference>
<dbReference type="Pfam" id="PF00106">
    <property type="entry name" value="adh_short"/>
    <property type="match status" value="1"/>
</dbReference>
<dbReference type="CDD" id="cd07061">
    <property type="entry name" value="HP_HAP_like"/>
    <property type="match status" value="1"/>
</dbReference>
<dbReference type="GO" id="GO:0003993">
    <property type="term" value="F:acid phosphatase activity"/>
    <property type="evidence" value="ECO:0007669"/>
    <property type="project" value="TreeGrafter"/>
</dbReference>
<dbReference type="PRINTS" id="PR00081">
    <property type="entry name" value="GDHRDH"/>
</dbReference>
<gene>
    <name evidence="3" type="ORF">KCU76_g2269</name>
</gene>
<reference evidence="3" key="2">
    <citation type="submission" date="2021-08" db="EMBL/GenBank/DDBJ databases">
        <authorList>
            <person name="Gostincar C."/>
            <person name="Sun X."/>
            <person name="Song Z."/>
            <person name="Gunde-Cimerman N."/>
        </authorList>
    </citation>
    <scope>NUCLEOTIDE SEQUENCE</scope>
    <source>
        <strain evidence="3">EXF-9911</strain>
    </source>
</reference>
<dbReference type="Gene3D" id="3.40.50.1240">
    <property type="entry name" value="Phosphoglycerate mutase-like"/>
    <property type="match status" value="1"/>
</dbReference>
<organism evidence="3 4">
    <name type="scientific">Aureobasidium melanogenum</name>
    <name type="common">Aureobasidium pullulans var. melanogenum</name>
    <dbReference type="NCBI Taxonomy" id="46634"/>
    <lineage>
        <taxon>Eukaryota</taxon>
        <taxon>Fungi</taxon>
        <taxon>Dikarya</taxon>
        <taxon>Ascomycota</taxon>
        <taxon>Pezizomycotina</taxon>
        <taxon>Dothideomycetes</taxon>
        <taxon>Dothideomycetidae</taxon>
        <taxon>Dothideales</taxon>
        <taxon>Saccotheciaceae</taxon>
        <taxon>Aureobasidium</taxon>
    </lineage>
</organism>
<keyword evidence="1" id="KW-0378">Hydrolase</keyword>
<dbReference type="InterPro" id="IPR029033">
    <property type="entry name" value="His_PPase_superfam"/>
</dbReference>
<dbReference type="AlphaFoldDB" id="A0A9P8ETI7"/>
<dbReference type="SUPFAM" id="SSF53254">
    <property type="entry name" value="Phosphoglycerate mutase-like"/>
    <property type="match status" value="1"/>
</dbReference>
<sequence length="771" mass="84874">MGLLTTATLTTCLLLTASIAQAATSDPTQQLGGNSPWFPGPDVNDVPYEVPDGCSVDMAAFVSRHASRYPDPGAYNGWVALAEKIQAAQFTATGDYSFISSWQPVLRNPAVEISDISIGGYKELYDMGVAYRWRYPDFYTENTPFSVFANQYPAAPRVVNSARLFARGYLGPNSTYGDVYVLKSNVPASIANSLAPSDSCPTYDDNGGGDNLTTWNNLYLPAVTKRINSHIHGNLSFTDSDVTNFPYLCGFETQITGRRSPWCNIFTDDELRKYEYAQDLRYYYGSGPGSGKNYTLMQPVLNAIVQRLVDGPNKTYVNSNGQSWTPGPLIPMFTNDGQINQLVSEIGVFDQQKPLPSTKIPDDQIYIASHYVTMRGTINFERLNCSNQKYVRITLNDAVYPVPSCQNGPGKSCPLESYAALIAQKSQSQGSFVQTCGLTNSTAVAAKTNTATFLVDNALSWECQYKKMFGYKHTGPIPCDVDFDASTLNGKTAIVTGGANGLGEGYVRALFNVGVNVCFGDLDIEGGKRLETELAGTKFVKCDTTSWEDQVHLFDAAKAFSPTKEIHYVVANAGISTKDEVFMFDENGPQKPDLKTIAVNLNGVLYTTKLCLHHFIKQNGQTPSQQQEDTCLILIGSGAAFLDVARTPQYEATKWAVRGIMQSLRRTAHCYGSRVNVISPWYVKTKILSEEAFEHVKTKGVEFATVEDAGQCLLRILSDREVNGHSFFLSPRKWTSSGYVDFDLEDHEDELLKEIQKAQLISAPPEDGLFV</sequence>
<evidence type="ECO:0000256" key="2">
    <source>
        <dbReference type="SAM" id="SignalP"/>
    </source>
</evidence>
<dbReference type="Pfam" id="PF00328">
    <property type="entry name" value="His_Phos_2"/>
    <property type="match status" value="1"/>
</dbReference>
<keyword evidence="2" id="KW-0732">Signal</keyword>
<dbReference type="Proteomes" id="UP000779574">
    <property type="component" value="Unassembled WGS sequence"/>
</dbReference>
<name>A0A9P8ETI7_AURME</name>
<dbReference type="EMBL" id="JAHFXF010000054">
    <property type="protein sequence ID" value="KAG9698393.1"/>
    <property type="molecule type" value="Genomic_DNA"/>
</dbReference>
<evidence type="ECO:0000256" key="1">
    <source>
        <dbReference type="ARBA" id="ARBA00022801"/>
    </source>
</evidence>
<dbReference type="PANTHER" id="PTHR20963">
    <property type="entry name" value="MULTIPLE INOSITOL POLYPHOSPHATE PHOSPHATASE-RELATED"/>
    <property type="match status" value="1"/>
</dbReference>
<proteinExistence type="predicted"/>
<feature type="non-terminal residue" evidence="3">
    <location>
        <position position="1"/>
    </location>
</feature>
<dbReference type="InterPro" id="IPR036291">
    <property type="entry name" value="NAD(P)-bd_dom_sf"/>
</dbReference>
<feature type="chain" id="PRO_5040435933" evidence="2">
    <location>
        <begin position="23"/>
        <end position="771"/>
    </location>
</feature>
<evidence type="ECO:0000313" key="4">
    <source>
        <dbReference type="Proteomes" id="UP000779574"/>
    </source>
</evidence>
<feature type="signal peptide" evidence="2">
    <location>
        <begin position="1"/>
        <end position="22"/>
    </location>
</feature>
<comment type="caution">
    <text evidence="3">The sequence shown here is derived from an EMBL/GenBank/DDBJ whole genome shotgun (WGS) entry which is preliminary data.</text>
</comment>
<accession>A0A9P8ETI7</accession>
<dbReference type="InterPro" id="IPR002347">
    <property type="entry name" value="SDR_fam"/>
</dbReference>
<evidence type="ECO:0000313" key="3">
    <source>
        <dbReference type="EMBL" id="KAG9698393.1"/>
    </source>
</evidence>
<dbReference type="PANTHER" id="PTHR20963:SF23">
    <property type="entry name" value="3-PHYTASE"/>
    <property type="match status" value="1"/>
</dbReference>
<reference evidence="3" key="1">
    <citation type="journal article" date="2021" name="J Fungi (Basel)">
        <title>Virulence traits and population genomics of the black yeast Aureobasidium melanogenum.</title>
        <authorList>
            <person name="Cernosa A."/>
            <person name="Sun X."/>
            <person name="Gostincar C."/>
            <person name="Fang C."/>
            <person name="Gunde-Cimerman N."/>
            <person name="Song Z."/>
        </authorList>
    </citation>
    <scope>NUCLEOTIDE SEQUENCE</scope>
    <source>
        <strain evidence="3">EXF-9911</strain>
    </source>
</reference>
<dbReference type="InterPro" id="IPR000560">
    <property type="entry name" value="His_Pase_clade-2"/>
</dbReference>
<dbReference type="SUPFAM" id="SSF51735">
    <property type="entry name" value="NAD(P)-binding Rossmann-fold domains"/>
    <property type="match status" value="1"/>
</dbReference>
<protein>
    <submittedName>
        <fullName evidence="3">Phosphoglycerate mutase-like protein</fullName>
    </submittedName>
</protein>
<dbReference type="GO" id="GO:0009277">
    <property type="term" value="C:fungal-type cell wall"/>
    <property type="evidence" value="ECO:0007669"/>
    <property type="project" value="TreeGrafter"/>
</dbReference>